<organism evidence="1 2">
    <name type="scientific">Epilithonimonas lactis</name>
    <dbReference type="NCBI Taxonomy" id="421072"/>
    <lineage>
        <taxon>Bacteria</taxon>
        <taxon>Pseudomonadati</taxon>
        <taxon>Bacteroidota</taxon>
        <taxon>Flavobacteriia</taxon>
        <taxon>Flavobacteriales</taxon>
        <taxon>Weeksellaceae</taxon>
        <taxon>Chryseobacterium group</taxon>
        <taxon>Epilithonimonas</taxon>
    </lineage>
</organism>
<proteinExistence type="predicted"/>
<comment type="caution">
    <text evidence="1">The sequence shown here is derived from an EMBL/GenBank/DDBJ whole genome shotgun (WGS) entry which is preliminary data.</text>
</comment>
<dbReference type="AlphaFoldDB" id="A0A085B5X4"/>
<dbReference type="Proteomes" id="UP000028623">
    <property type="component" value="Unassembled WGS sequence"/>
</dbReference>
<accession>A0A085B5X4</accession>
<protein>
    <submittedName>
        <fullName evidence="1">Uncharacterized protein</fullName>
    </submittedName>
</protein>
<evidence type="ECO:0000313" key="1">
    <source>
        <dbReference type="EMBL" id="KFC17869.1"/>
    </source>
</evidence>
<sequence length="65" mass="7629">MGVFFDIYPKEYQLKVARQTTYLRGSFKQLEDLLTSTPNLNAISLIRKVRNPYSILMDILFSKIE</sequence>
<gene>
    <name evidence="1" type="ORF">IO89_19820</name>
</gene>
<evidence type="ECO:0000313" key="2">
    <source>
        <dbReference type="Proteomes" id="UP000028623"/>
    </source>
</evidence>
<name>A0A085B5X4_9FLAO</name>
<reference evidence="1 2" key="1">
    <citation type="submission" date="2014-07" db="EMBL/GenBank/DDBJ databases">
        <title>Epilithonimonas lactis LMG 22401 Genome.</title>
        <authorList>
            <person name="Pipes S.E."/>
            <person name="Stropko S.J."/>
        </authorList>
    </citation>
    <scope>NUCLEOTIDE SEQUENCE [LARGE SCALE GENOMIC DNA]</scope>
    <source>
        <strain evidence="1 2">LMG 24401</strain>
    </source>
</reference>
<keyword evidence="2" id="KW-1185">Reference proteome</keyword>
<dbReference type="EMBL" id="JPLY01000010">
    <property type="protein sequence ID" value="KFC17869.1"/>
    <property type="molecule type" value="Genomic_DNA"/>
</dbReference>